<organism evidence="1">
    <name type="scientific">Siphoviridae sp. ctTDf8</name>
    <dbReference type="NCBI Taxonomy" id="2825517"/>
    <lineage>
        <taxon>Viruses</taxon>
        <taxon>Duplodnaviria</taxon>
        <taxon>Heunggongvirae</taxon>
        <taxon>Uroviricota</taxon>
        <taxon>Caudoviricetes</taxon>
    </lineage>
</organism>
<proteinExistence type="predicted"/>
<accession>A0A8S5UJ96</accession>
<reference evidence="1" key="1">
    <citation type="journal article" date="2021" name="Proc. Natl. Acad. Sci. U.S.A.">
        <title>A Catalog of Tens of Thousands of Viruses from Human Metagenomes Reveals Hidden Associations with Chronic Diseases.</title>
        <authorList>
            <person name="Tisza M.J."/>
            <person name="Buck C.B."/>
        </authorList>
    </citation>
    <scope>NUCLEOTIDE SEQUENCE</scope>
    <source>
        <strain evidence="1">CtTDf8</strain>
    </source>
</reference>
<evidence type="ECO:0000313" key="1">
    <source>
        <dbReference type="EMBL" id="DAF94507.1"/>
    </source>
</evidence>
<protein>
    <submittedName>
        <fullName evidence="1">Uncharacterized protein</fullName>
    </submittedName>
</protein>
<name>A0A8S5UJ96_9CAUD</name>
<dbReference type="EMBL" id="BK016093">
    <property type="protein sequence ID" value="DAF94507.1"/>
    <property type="molecule type" value="Genomic_DNA"/>
</dbReference>
<sequence length="118" mass="14040">MDAVEFIVTRDRMCKSFNNRCRGCEIANRMDGNESCNDYIKRCPAEAVAIVEKWSKEHPRKTRQPELLKIFPNARRWDNFIDLCPQMIENFDCPQKHGMDDWKSCTECKGQYWNEEVE</sequence>